<protein>
    <recommendedName>
        <fullName evidence="2">RiboL-PSP-HEPN domain-containing protein</fullName>
    </recommendedName>
</protein>
<reference evidence="1" key="1">
    <citation type="journal article" date="2015" name="Nature">
        <title>Complex archaea that bridge the gap between prokaryotes and eukaryotes.</title>
        <authorList>
            <person name="Spang A."/>
            <person name="Saw J.H."/>
            <person name="Jorgensen S.L."/>
            <person name="Zaremba-Niedzwiedzka K."/>
            <person name="Martijn J."/>
            <person name="Lind A.E."/>
            <person name="van Eijk R."/>
            <person name="Schleper C."/>
            <person name="Guy L."/>
            <person name="Ettema T.J."/>
        </authorList>
    </citation>
    <scope>NUCLEOTIDE SEQUENCE</scope>
</reference>
<dbReference type="EMBL" id="LAZR01038657">
    <property type="protein sequence ID" value="KKL18972.1"/>
    <property type="molecule type" value="Genomic_DNA"/>
</dbReference>
<sequence>MAKKTKKSKRKKRAPSWAMACFEQFICETDRLEQVIGLSARGISVVRGMPKVVEVLMNVKDKAEDTEAKSELERAQAEAILAKREVNEDFPLLHGWAVISIWALLEALIKSFVAEWLKRRPTAWRVEPIQRLKIRIGEYECIPRAERHLFVAELLERETGAGLKNGTSRFEALLKPFGLSGECPDIVNRTIFELGQVRNLIVHRGGRVDRTFREACPWVQIPLGHELKVSNEMWHKYFEAVHAYIVLLICRVGTYYGKNMSETLLSLYESVEKLKPKLSNTADTKKSHA</sequence>
<organism evidence="1">
    <name type="scientific">marine sediment metagenome</name>
    <dbReference type="NCBI Taxonomy" id="412755"/>
    <lineage>
        <taxon>unclassified sequences</taxon>
        <taxon>metagenomes</taxon>
        <taxon>ecological metagenomes</taxon>
    </lineage>
</organism>
<dbReference type="AlphaFoldDB" id="A0A0F9BYD6"/>
<comment type="caution">
    <text evidence="1">The sequence shown here is derived from an EMBL/GenBank/DDBJ whole genome shotgun (WGS) entry which is preliminary data.</text>
</comment>
<proteinExistence type="predicted"/>
<name>A0A0F9BYD6_9ZZZZ</name>
<evidence type="ECO:0008006" key="2">
    <source>
        <dbReference type="Google" id="ProtNLM"/>
    </source>
</evidence>
<gene>
    <name evidence="1" type="ORF">LCGC14_2470160</name>
</gene>
<accession>A0A0F9BYD6</accession>
<evidence type="ECO:0000313" key="1">
    <source>
        <dbReference type="EMBL" id="KKL18972.1"/>
    </source>
</evidence>